<dbReference type="InterPro" id="IPR036388">
    <property type="entry name" value="WH-like_DNA-bd_sf"/>
</dbReference>
<dbReference type="SUPFAM" id="SSF53850">
    <property type="entry name" value="Periplasmic binding protein-like II"/>
    <property type="match status" value="1"/>
</dbReference>
<dbReference type="Proteomes" id="UP000000374">
    <property type="component" value="Chromosome"/>
</dbReference>
<dbReference type="Gene3D" id="1.10.10.10">
    <property type="entry name" value="Winged helix-like DNA-binding domain superfamily/Winged helix DNA-binding domain"/>
    <property type="match status" value="1"/>
</dbReference>
<evidence type="ECO:0000313" key="8">
    <source>
        <dbReference type="Proteomes" id="UP000000374"/>
    </source>
</evidence>
<evidence type="ECO:0000313" key="7">
    <source>
        <dbReference type="EMBL" id="ABM60139.1"/>
    </source>
</evidence>
<dbReference type="InterPro" id="IPR005119">
    <property type="entry name" value="LysR_subst-bd"/>
</dbReference>
<keyword evidence="3" id="KW-0238">DNA-binding</keyword>
<organism evidence="7 8">
    <name type="scientific">Verminephrobacter eiseniae (strain EF01-2)</name>
    <dbReference type="NCBI Taxonomy" id="391735"/>
    <lineage>
        <taxon>Bacteria</taxon>
        <taxon>Pseudomonadati</taxon>
        <taxon>Pseudomonadota</taxon>
        <taxon>Betaproteobacteria</taxon>
        <taxon>Burkholderiales</taxon>
        <taxon>Comamonadaceae</taxon>
        <taxon>Verminephrobacter</taxon>
    </lineage>
</organism>
<evidence type="ECO:0000256" key="4">
    <source>
        <dbReference type="ARBA" id="ARBA00023163"/>
    </source>
</evidence>
<feature type="domain" description="HTH lysR-type" evidence="6">
    <location>
        <begin position="37"/>
        <end position="94"/>
    </location>
</feature>
<keyword evidence="2" id="KW-0805">Transcription regulation</keyword>
<proteinExistence type="inferred from homology"/>
<dbReference type="STRING" id="391735.Veis_4436"/>
<dbReference type="HOGENOM" id="CLU_039613_0_0_4"/>
<dbReference type="Gene3D" id="3.40.190.290">
    <property type="match status" value="1"/>
</dbReference>
<dbReference type="InterPro" id="IPR000847">
    <property type="entry name" value="LysR_HTH_N"/>
</dbReference>
<reference evidence="8" key="1">
    <citation type="submission" date="2006-12" db="EMBL/GenBank/DDBJ databases">
        <title>Complete sequence of chromosome 1 of Verminephrobacter eiseniae EF01-2.</title>
        <authorList>
            <person name="Copeland A."/>
            <person name="Lucas S."/>
            <person name="Lapidus A."/>
            <person name="Barry K."/>
            <person name="Detter J.C."/>
            <person name="Glavina del Rio T."/>
            <person name="Dalin E."/>
            <person name="Tice H."/>
            <person name="Pitluck S."/>
            <person name="Chertkov O."/>
            <person name="Brettin T."/>
            <person name="Bruce D."/>
            <person name="Han C."/>
            <person name="Tapia R."/>
            <person name="Gilna P."/>
            <person name="Schmutz J."/>
            <person name="Larimer F."/>
            <person name="Land M."/>
            <person name="Hauser L."/>
            <person name="Kyrpides N."/>
            <person name="Kim E."/>
            <person name="Stahl D."/>
            <person name="Richardson P."/>
        </authorList>
    </citation>
    <scope>NUCLEOTIDE SEQUENCE [LARGE SCALE GENOMIC DNA]</scope>
    <source>
        <strain evidence="8">EF01-2</strain>
    </source>
</reference>
<evidence type="ECO:0000259" key="6">
    <source>
        <dbReference type="PROSITE" id="PS50931"/>
    </source>
</evidence>
<evidence type="ECO:0000256" key="3">
    <source>
        <dbReference type="ARBA" id="ARBA00023125"/>
    </source>
</evidence>
<dbReference type="GO" id="GO:0000976">
    <property type="term" value="F:transcription cis-regulatory region binding"/>
    <property type="evidence" value="ECO:0007669"/>
    <property type="project" value="TreeGrafter"/>
</dbReference>
<evidence type="ECO:0000256" key="1">
    <source>
        <dbReference type="ARBA" id="ARBA00009437"/>
    </source>
</evidence>
<keyword evidence="8" id="KW-1185">Reference proteome</keyword>
<gene>
    <name evidence="7" type="ordered locus">Veis_4436</name>
</gene>
<evidence type="ECO:0000256" key="5">
    <source>
        <dbReference type="SAM" id="MobiDB-lite"/>
    </source>
</evidence>
<dbReference type="Pfam" id="PF00126">
    <property type="entry name" value="HTH_1"/>
    <property type="match status" value="1"/>
</dbReference>
<feature type="region of interest" description="Disordered" evidence="5">
    <location>
        <begin position="1"/>
        <end position="20"/>
    </location>
</feature>
<dbReference type="eggNOG" id="COG0583">
    <property type="taxonomic scope" value="Bacteria"/>
</dbReference>
<dbReference type="PANTHER" id="PTHR30126:SF98">
    <property type="entry name" value="HTH-TYPE TRANSCRIPTIONAL ACTIVATOR BAUR"/>
    <property type="match status" value="1"/>
</dbReference>
<keyword evidence="4" id="KW-0804">Transcription</keyword>
<protein>
    <submittedName>
        <fullName evidence="7">Transcriptional regulator, LysR family</fullName>
    </submittedName>
</protein>
<dbReference type="InterPro" id="IPR036390">
    <property type="entry name" value="WH_DNA-bd_sf"/>
</dbReference>
<evidence type="ECO:0000256" key="2">
    <source>
        <dbReference type="ARBA" id="ARBA00023015"/>
    </source>
</evidence>
<dbReference type="Pfam" id="PF03466">
    <property type="entry name" value="LysR_substrate"/>
    <property type="match status" value="1"/>
</dbReference>
<comment type="similarity">
    <text evidence="1">Belongs to the LysR transcriptional regulatory family.</text>
</comment>
<accession>A1WR82</accession>
<dbReference type="PANTHER" id="PTHR30126">
    <property type="entry name" value="HTH-TYPE TRANSCRIPTIONAL REGULATOR"/>
    <property type="match status" value="1"/>
</dbReference>
<feature type="region of interest" description="Disordered" evidence="5">
    <location>
        <begin position="332"/>
        <end position="352"/>
    </location>
</feature>
<dbReference type="KEGG" id="vei:Veis_4436"/>
<dbReference type="SUPFAM" id="SSF46785">
    <property type="entry name" value="Winged helix' DNA-binding domain"/>
    <property type="match status" value="1"/>
</dbReference>
<dbReference type="GO" id="GO:0003700">
    <property type="term" value="F:DNA-binding transcription factor activity"/>
    <property type="evidence" value="ECO:0007669"/>
    <property type="project" value="InterPro"/>
</dbReference>
<dbReference type="CDD" id="cd05466">
    <property type="entry name" value="PBP2_LTTR_substrate"/>
    <property type="match status" value="1"/>
</dbReference>
<sequence>MQAKAALPSPAPAMTTMTTPAAAPARHRAVLGQLSDMDLRLLQVFKSVVECGGMSAAELELNIGTSTVSRHMKDLETRLGLTLCRRGRAGFALTAEGQRVYDETLRLLASVHSFRASIDDIHSRMGGQLALAIFDKTASNPAARIGQAIAAFAATAPDVQLQLHVGSINAIERGVIDGSYQVGIIPAHRSSQSLAYSDLFAETMLLYGGAGHPLCAAATPPADWQALRNYPFAGLGYHSPNMALSHQARLQRAATGFDQESIATLILSGRFLGFLPDHYAEAFERQGRMQAVNPALFRYDCQFVSLMRRSPAPTRAAQAFAQCLQQAHRAVSPPAGQAASPPVIQAAGPPAG</sequence>
<dbReference type="EMBL" id="CP000542">
    <property type="protein sequence ID" value="ABM60139.1"/>
    <property type="molecule type" value="Genomic_DNA"/>
</dbReference>
<name>A1WR82_VEREI</name>
<dbReference type="AlphaFoldDB" id="A1WR82"/>
<dbReference type="PROSITE" id="PS50931">
    <property type="entry name" value="HTH_LYSR"/>
    <property type="match status" value="1"/>
</dbReference>